<dbReference type="Proteomes" id="UP001175604">
    <property type="component" value="Unassembled WGS sequence"/>
</dbReference>
<proteinExistence type="predicted"/>
<accession>A0ABT7W0E3</accession>
<evidence type="ECO:0000313" key="2">
    <source>
        <dbReference type="Proteomes" id="UP001175604"/>
    </source>
</evidence>
<dbReference type="RefSeq" id="WP_289785024.1">
    <property type="nucleotide sequence ID" value="NZ_JAUDJE010000004.1"/>
</dbReference>
<reference evidence="1" key="1">
    <citation type="submission" date="2023-06" db="EMBL/GenBank/DDBJ databases">
        <title>full genome analysis of Phenantherene degrader P3.</title>
        <authorList>
            <person name="Akbar A."/>
            <person name="Rahmeh R."/>
            <person name="Kishk M."/>
        </authorList>
    </citation>
    <scope>NUCLEOTIDE SEQUENCE</scope>
    <source>
        <strain evidence="1">P3</strain>
    </source>
</reference>
<sequence length="73" mass="7745">MTENSPQPSDFDELGVSVDTLNSLAESAGLRAPPEALMAFALTIAEQCAEIGDHYTVDGKNCGDEIRTRFGLG</sequence>
<organism evidence="1 2">
    <name type="scientific">Bordetella petrii</name>
    <dbReference type="NCBI Taxonomy" id="94624"/>
    <lineage>
        <taxon>Bacteria</taxon>
        <taxon>Pseudomonadati</taxon>
        <taxon>Pseudomonadota</taxon>
        <taxon>Betaproteobacteria</taxon>
        <taxon>Burkholderiales</taxon>
        <taxon>Alcaligenaceae</taxon>
        <taxon>Bordetella</taxon>
    </lineage>
</organism>
<dbReference type="EMBL" id="JAUDJE010000004">
    <property type="protein sequence ID" value="MDM9558657.1"/>
    <property type="molecule type" value="Genomic_DNA"/>
</dbReference>
<protein>
    <submittedName>
        <fullName evidence="1">Uncharacterized protein</fullName>
    </submittedName>
</protein>
<name>A0ABT7W0E3_9BORD</name>
<gene>
    <name evidence="1" type="ORF">QUC21_06420</name>
</gene>
<keyword evidence="2" id="KW-1185">Reference proteome</keyword>
<evidence type="ECO:0000313" key="1">
    <source>
        <dbReference type="EMBL" id="MDM9558657.1"/>
    </source>
</evidence>
<comment type="caution">
    <text evidence="1">The sequence shown here is derived from an EMBL/GenBank/DDBJ whole genome shotgun (WGS) entry which is preliminary data.</text>
</comment>